<dbReference type="PROSITE" id="PS00211">
    <property type="entry name" value="ABC_TRANSPORTER_1"/>
    <property type="match status" value="1"/>
</dbReference>
<dbReference type="PANTHER" id="PTHR42781:SF4">
    <property type="entry name" value="SPERMIDINE_PUTRESCINE IMPORT ATP-BINDING PROTEIN POTA"/>
    <property type="match status" value="1"/>
</dbReference>
<evidence type="ECO:0000256" key="10">
    <source>
        <dbReference type="ARBA" id="ARBA00070305"/>
    </source>
</evidence>
<dbReference type="EC" id="7.6.2.9" evidence="9"/>
<dbReference type="InterPro" id="IPR003439">
    <property type="entry name" value="ABC_transporter-like_ATP-bd"/>
</dbReference>
<evidence type="ECO:0000256" key="2">
    <source>
        <dbReference type="ARBA" id="ARBA00022475"/>
    </source>
</evidence>
<keyword evidence="2" id="KW-1003">Cell membrane</keyword>
<dbReference type="InterPro" id="IPR013611">
    <property type="entry name" value="Transp-assoc_OB_typ2"/>
</dbReference>
<comment type="catalytic activity">
    <reaction evidence="7">
        <text>a quaternary ammonium(out) + ATP + H2O = a quaternary ammonium(in) + ADP + phosphate + H(+)</text>
        <dbReference type="Rhea" id="RHEA:11036"/>
        <dbReference type="ChEBI" id="CHEBI:15377"/>
        <dbReference type="ChEBI" id="CHEBI:15378"/>
        <dbReference type="ChEBI" id="CHEBI:30616"/>
        <dbReference type="ChEBI" id="CHEBI:35267"/>
        <dbReference type="ChEBI" id="CHEBI:43474"/>
        <dbReference type="ChEBI" id="CHEBI:456216"/>
        <dbReference type="EC" id="7.6.2.9"/>
    </reaction>
</comment>
<organism evidence="12 13">
    <name type="scientific">Candidatus Cohnella colombiensis</name>
    <dbReference type="NCBI Taxonomy" id="3121368"/>
    <lineage>
        <taxon>Bacteria</taxon>
        <taxon>Bacillati</taxon>
        <taxon>Bacillota</taxon>
        <taxon>Bacilli</taxon>
        <taxon>Bacillales</taxon>
        <taxon>Paenibacillaceae</taxon>
        <taxon>Cohnella</taxon>
    </lineage>
</organism>
<keyword evidence="3" id="KW-0547">Nucleotide-binding</keyword>
<dbReference type="FunFam" id="3.40.50.300:FF:000425">
    <property type="entry name" value="Probable ABC transporter, ATP-binding subunit"/>
    <property type="match status" value="1"/>
</dbReference>
<evidence type="ECO:0000256" key="9">
    <source>
        <dbReference type="ARBA" id="ARBA00066388"/>
    </source>
</evidence>
<dbReference type="GO" id="GO:0015418">
    <property type="term" value="F:ABC-type quaternary ammonium compound transporting activity"/>
    <property type="evidence" value="ECO:0007669"/>
    <property type="project" value="UniProtKB-EC"/>
</dbReference>
<dbReference type="AlphaFoldDB" id="A0AA95EV29"/>
<comment type="subunit">
    <text evidence="8">The complex is composed of two ATP-binding proteins (OpuCA), two transmembrane proteins (OpuCB and OpuCD) and a solute-binding protein (OpuCC).</text>
</comment>
<dbReference type="GO" id="GO:0015594">
    <property type="term" value="F:ABC-type putrescine transporter activity"/>
    <property type="evidence" value="ECO:0007669"/>
    <property type="project" value="InterPro"/>
</dbReference>
<gene>
    <name evidence="12" type="ORF">P0Y55_14010</name>
</gene>
<dbReference type="Pfam" id="PF08402">
    <property type="entry name" value="TOBE_2"/>
    <property type="match status" value="1"/>
</dbReference>
<dbReference type="GO" id="GO:0016887">
    <property type="term" value="F:ATP hydrolysis activity"/>
    <property type="evidence" value="ECO:0007669"/>
    <property type="project" value="InterPro"/>
</dbReference>
<feature type="domain" description="ABC transporter" evidence="11">
    <location>
        <begin position="12"/>
        <end position="243"/>
    </location>
</feature>
<dbReference type="SUPFAM" id="SSF50331">
    <property type="entry name" value="MOP-like"/>
    <property type="match status" value="1"/>
</dbReference>
<accession>A0AA95EV29</accession>
<keyword evidence="1" id="KW-0813">Transport</keyword>
<keyword evidence="6" id="KW-0472">Membrane</keyword>
<dbReference type="CDD" id="cd03300">
    <property type="entry name" value="ABC_PotA_N"/>
    <property type="match status" value="1"/>
</dbReference>
<evidence type="ECO:0000256" key="6">
    <source>
        <dbReference type="ARBA" id="ARBA00023136"/>
    </source>
</evidence>
<proteinExistence type="predicted"/>
<dbReference type="GO" id="GO:0043190">
    <property type="term" value="C:ATP-binding cassette (ABC) transporter complex"/>
    <property type="evidence" value="ECO:0007669"/>
    <property type="project" value="InterPro"/>
</dbReference>
<name>A0AA95EV29_9BACL</name>
<dbReference type="Pfam" id="PF00005">
    <property type="entry name" value="ABC_tran"/>
    <property type="match status" value="1"/>
</dbReference>
<evidence type="ECO:0000313" key="13">
    <source>
        <dbReference type="Proteomes" id="UP001178662"/>
    </source>
</evidence>
<evidence type="ECO:0000256" key="4">
    <source>
        <dbReference type="ARBA" id="ARBA00022840"/>
    </source>
</evidence>
<keyword evidence="4 12" id="KW-0067">ATP-binding</keyword>
<reference evidence="12" key="1">
    <citation type="submission" date="2023-03" db="EMBL/GenBank/DDBJ databases">
        <title>Andean soil-derived lignocellulolytic bacterial consortium as a source of novel taxa and putative plastic-active enzymes.</title>
        <authorList>
            <person name="Diaz-Garcia L."/>
            <person name="Chuvochina M."/>
            <person name="Feuerriegel G."/>
            <person name="Bunk B."/>
            <person name="Sproer C."/>
            <person name="Streit W.R."/>
            <person name="Rodriguez L.M."/>
            <person name="Overmann J."/>
            <person name="Jimenez D.J."/>
        </authorList>
    </citation>
    <scope>NUCLEOTIDE SEQUENCE</scope>
    <source>
        <strain evidence="12">MAG 2441</strain>
    </source>
</reference>
<evidence type="ECO:0000313" key="12">
    <source>
        <dbReference type="EMBL" id="WEK53684.1"/>
    </source>
</evidence>
<dbReference type="GO" id="GO:0005524">
    <property type="term" value="F:ATP binding"/>
    <property type="evidence" value="ECO:0007669"/>
    <property type="project" value="UniProtKB-KW"/>
</dbReference>
<dbReference type="SMART" id="SM00382">
    <property type="entry name" value="AAA"/>
    <property type="match status" value="1"/>
</dbReference>
<dbReference type="InterPro" id="IPR008995">
    <property type="entry name" value="Mo/tungstate-bd_C_term_dom"/>
</dbReference>
<evidence type="ECO:0000256" key="7">
    <source>
        <dbReference type="ARBA" id="ARBA00052482"/>
    </source>
</evidence>
<keyword evidence="5" id="KW-1278">Translocase</keyword>
<dbReference type="EMBL" id="CP119317">
    <property type="protein sequence ID" value="WEK53684.1"/>
    <property type="molecule type" value="Genomic_DNA"/>
</dbReference>
<protein>
    <recommendedName>
        <fullName evidence="10">Carnitine transport ATP-binding protein OpuCA</fullName>
        <ecNumber evidence="9">7.6.2.9</ecNumber>
    </recommendedName>
</protein>
<dbReference type="InterPro" id="IPR027417">
    <property type="entry name" value="P-loop_NTPase"/>
</dbReference>
<dbReference type="Proteomes" id="UP001178662">
    <property type="component" value="Chromosome"/>
</dbReference>
<evidence type="ECO:0000256" key="1">
    <source>
        <dbReference type="ARBA" id="ARBA00022448"/>
    </source>
</evidence>
<dbReference type="Gene3D" id="3.40.50.300">
    <property type="entry name" value="P-loop containing nucleotide triphosphate hydrolases"/>
    <property type="match status" value="1"/>
</dbReference>
<dbReference type="InterPro" id="IPR017879">
    <property type="entry name" value="PotA_ATP-bd"/>
</dbReference>
<evidence type="ECO:0000256" key="5">
    <source>
        <dbReference type="ARBA" id="ARBA00022967"/>
    </source>
</evidence>
<evidence type="ECO:0000259" key="11">
    <source>
        <dbReference type="PROSITE" id="PS50893"/>
    </source>
</evidence>
<dbReference type="InterPro" id="IPR003593">
    <property type="entry name" value="AAA+_ATPase"/>
</dbReference>
<dbReference type="PANTHER" id="PTHR42781">
    <property type="entry name" value="SPERMIDINE/PUTRESCINE IMPORT ATP-BINDING PROTEIN POTA"/>
    <property type="match status" value="1"/>
</dbReference>
<keyword evidence="13" id="KW-1185">Reference proteome</keyword>
<dbReference type="InterPro" id="IPR017871">
    <property type="entry name" value="ABC_transporter-like_CS"/>
</dbReference>
<evidence type="ECO:0000256" key="8">
    <source>
        <dbReference type="ARBA" id="ARBA00063934"/>
    </source>
</evidence>
<dbReference type="SUPFAM" id="SSF52540">
    <property type="entry name" value="P-loop containing nucleoside triphosphate hydrolases"/>
    <property type="match status" value="1"/>
</dbReference>
<evidence type="ECO:0000256" key="3">
    <source>
        <dbReference type="ARBA" id="ARBA00022741"/>
    </source>
</evidence>
<sequence>MAEQEHLTQPIIHFENITKRYEDGTQVLDSVSFTLERGKFYTLLGPSGCGKTTILRLIAGFTEPTDGKIYFQGKVINQVPANERQVNTVFQDYALFPHLNVFENVAFGLRVKKWKKADIQAKVKEALKFVNLEGYENREITDMSGGQRQRVAIARAIINEPQVLLLDEPLSALDLKLRTEMQYELRELQRRLGITFVFVTHDQEEALALSDEIYVLNQGVIQQSGTPTDIYDEPINRFVADFIGESNIVAGTMVEDGIVRFAGKTFDCVDQGFTSNEAVEIVIRPEDLEITTPDHGKLKVRVDSQLFRGVHYEISSYDEAGNEWLVHSTRKANVGENIGLTFDPEAIHVMRFNETEEEFDKRLEAYGESADDE</sequence>
<dbReference type="PROSITE" id="PS50893">
    <property type="entry name" value="ABC_TRANSPORTER_2"/>
    <property type="match status" value="1"/>
</dbReference>
<dbReference type="Gene3D" id="2.40.50.100">
    <property type="match status" value="1"/>
</dbReference>
<dbReference type="InterPro" id="IPR050093">
    <property type="entry name" value="ABC_SmlMolc_Importer"/>
</dbReference>